<dbReference type="RefSeq" id="WP_185719820.1">
    <property type="nucleotide sequence ID" value="NZ_BAAAWI010000001.1"/>
</dbReference>
<dbReference type="KEGG" id="ppel:H6H00_02800"/>
<keyword evidence="3" id="KW-1185">Reference proteome</keyword>
<name>A0A7G7MJN0_9PSEU</name>
<dbReference type="AlphaFoldDB" id="A0A7G7MJN0"/>
<dbReference type="EMBL" id="CP060131">
    <property type="protein sequence ID" value="QNG52991.1"/>
    <property type="molecule type" value="Genomic_DNA"/>
</dbReference>
<evidence type="ECO:0000256" key="1">
    <source>
        <dbReference type="SAM" id="MobiDB-lite"/>
    </source>
</evidence>
<evidence type="ECO:0000313" key="2">
    <source>
        <dbReference type="EMBL" id="QNG52991.1"/>
    </source>
</evidence>
<sequence>MTPLDISHPPPTRWLAVHEGEGPDLRITATRPMPVGTRVTVGREGDVAIGVRTPNRGVSRIAVEVTASPTGWRIAVPNRNGAVMHPWGGPLQVASPVDGIDWPLLGIRLRHTNTSQHWILLSADDLAITPAGPVAGDESSGTDLAGRPSDLSKGTSQAIRVVFHELLSWPPRHPATPLQLKQAATRLGIAPPSVRDRLAVAWDKAAELGVNGIERDLTDPGYLYALVRAGYVRPPRVAPGLAGLRYISSGSHD</sequence>
<dbReference type="Proteomes" id="UP000515728">
    <property type="component" value="Chromosome"/>
</dbReference>
<feature type="region of interest" description="Disordered" evidence="1">
    <location>
        <begin position="132"/>
        <end position="152"/>
    </location>
</feature>
<protein>
    <recommendedName>
        <fullName evidence="4">FHA domain-containing protein</fullName>
    </recommendedName>
</protein>
<reference evidence="2 3" key="1">
    <citation type="submission" date="2020-08" db="EMBL/GenBank/DDBJ databases">
        <authorList>
            <person name="Mo P."/>
        </authorList>
    </citation>
    <scope>NUCLEOTIDE SEQUENCE [LARGE SCALE GENOMIC DNA]</scope>
    <source>
        <strain evidence="2 3">CGMCC 4.1532</strain>
    </source>
</reference>
<accession>A0A7G7MJN0</accession>
<evidence type="ECO:0008006" key="4">
    <source>
        <dbReference type="Google" id="ProtNLM"/>
    </source>
</evidence>
<evidence type="ECO:0000313" key="3">
    <source>
        <dbReference type="Proteomes" id="UP000515728"/>
    </source>
</evidence>
<proteinExistence type="predicted"/>
<organism evidence="2 3">
    <name type="scientific">Pseudonocardia petroleophila</name>
    <dbReference type="NCBI Taxonomy" id="37331"/>
    <lineage>
        <taxon>Bacteria</taxon>
        <taxon>Bacillati</taxon>
        <taxon>Actinomycetota</taxon>
        <taxon>Actinomycetes</taxon>
        <taxon>Pseudonocardiales</taxon>
        <taxon>Pseudonocardiaceae</taxon>
        <taxon>Pseudonocardia</taxon>
    </lineage>
</organism>
<gene>
    <name evidence="2" type="ORF">H6H00_02800</name>
</gene>